<dbReference type="GeneID" id="82534914"/>
<dbReference type="RefSeq" id="WP_115550788.1">
    <property type="nucleotide sequence ID" value="NZ_CAOUPK010000023.1"/>
</dbReference>
<dbReference type="EMBL" id="NXLS01000001">
    <property type="protein sequence ID" value="RDU64454.1"/>
    <property type="molecule type" value="Genomic_DNA"/>
</dbReference>
<gene>
    <name evidence="2" type="ORF">CQA43_01230</name>
</gene>
<dbReference type="InterPro" id="IPR012675">
    <property type="entry name" value="Beta-grasp_dom_sf"/>
</dbReference>
<sequence length="250" mass="28751">MDKKINLELFRFDVKTDYLPYFAKLIVKINGQKSLLDLLAIVQENVLEYGYNAYGFKINGVVVFDFGLKIEDLIKRFGLEWRIEPLNPHLALKDLIIDVQPFLQKLELLKQVGLDELAQEEVQSILKDVEFKGLKALDIETQTIKDAFLLSFLPFAYATPLSVENPEYLGEAYFILVASLYAKHKTLEVLETICGLENGIFNAQSLQTYLFPQNPKFDACINELKQIVFERSELSKIQSFKAKLLKKVNF</sequence>
<protein>
    <recommendedName>
        <fullName evidence="1">DUF5644 domain-containing protein</fullName>
    </recommendedName>
</protein>
<dbReference type="OrthoDB" id="5372285at2"/>
<dbReference type="InterPro" id="IPR041543">
    <property type="entry name" value="DUF5644"/>
</dbReference>
<dbReference type="Gene3D" id="1.10.1060.20">
    <property type="match status" value="1"/>
</dbReference>
<organism evidence="2 3">
    <name type="scientific">Helicobacter ganmani</name>
    <dbReference type="NCBI Taxonomy" id="60246"/>
    <lineage>
        <taxon>Bacteria</taxon>
        <taxon>Pseudomonadati</taxon>
        <taxon>Campylobacterota</taxon>
        <taxon>Epsilonproteobacteria</taxon>
        <taxon>Campylobacterales</taxon>
        <taxon>Helicobacteraceae</taxon>
        <taxon>Helicobacter</taxon>
    </lineage>
</organism>
<dbReference type="Pfam" id="PF18712">
    <property type="entry name" value="DUF5644"/>
    <property type="match status" value="1"/>
</dbReference>
<feature type="domain" description="DUF5644" evidence="1">
    <location>
        <begin position="149"/>
        <end position="229"/>
    </location>
</feature>
<dbReference type="Proteomes" id="UP000256650">
    <property type="component" value="Unassembled WGS sequence"/>
</dbReference>
<name>A0A3D8IIH1_9HELI</name>
<dbReference type="Gene3D" id="3.10.20.30">
    <property type="match status" value="1"/>
</dbReference>
<dbReference type="AlphaFoldDB" id="A0A3D8IIH1"/>
<comment type="caution">
    <text evidence="2">The sequence shown here is derived from an EMBL/GenBank/DDBJ whole genome shotgun (WGS) entry which is preliminary data.</text>
</comment>
<evidence type="ECO:0000313" key="2">
    <source>
        <dbReference type="EMBL" id="RDU64454.1"/>
    </source>
</evidence>
<evidence type="ECO:0000313" key="3">
    <source>
        <dbReference type="Proteomes" id="UP000256650"/>
    </source>
</evidence>
<proteinExistence type="predicted"/>
<accession>A0A3D8IIH1</accession>
<keyword evidence="3" id="KW-1185">Reference proteome</keyword>
<reference evidence="2 3" key="1">
    <citation type="submission" date="2018-04" db="EMBL/GenBank/DDBJ databases">
        <title>Novel Campyloabacter and Helicobacter Species and Strains.</title>
        <authorList>
            <person name="Mannion A.J."/>
            <person name="Shen Z."/>
            <person name="Fox J.G."/>
        </authorList>
    </citation>
    <scope>NUCLEOTIDE SEQUENCE [LARGE SCALE GENOMIC DNA]</scope>
    <source>
        <strain evidence="2 3">MIT 99-5101</strain>
    </source>
</reference>
<evidence type="ECO:0000259" key="1">
    <source>
        <dbReference type="Pfam" id="PF18712"/>
    </source>
</evidence>